<sequence>MLQLRHQLLSTDYNKRLEFAEDQLCIAEVNPDFINKIMFTDEAHFCQHGGVNRYNYRYYSESNPNWRDEKPLHSPKLTVWAGIGKLGILGPYFFDGTVNSLRYMEVIEEVIEPALETEQFRDMILMQDGAPPHWAVEIREKLNEIFPEKWIGRDSPTYPWPPRSPDLTACDYFLWGYVKSKVYATPIRDLVHLKHRIIEEFERLDPDIIAKCC</sequence>
<keyword evidence="2" id="KW-1185">Reference proteome</keyword>
<dbReference type="Pfam" id="PF13358">
    <property type="entry name" value="DDE_3"/>
    <property type="match status" value="1"/>
</dbReference>
<feature type="domain" description="Tc1-like transposase DDE" evidence="1">
    <location>
        <begin position="37"/>
        <end position="189"/>
    </location>
</feature>
<dbReference type="Proteomes" id="UP000887577">
    <property type="component" value="Unplaced"/>
</dbReference>
<dbReference type="AlphaFoldDB" id="A0A914YHI7"/>
<proteinExistence type="predicted"/>
<dbReference type="WBParaSite" id="PSU_v2.g18781.t1">
    <property type="protein sequence ID" value="PSU_v2.g18781.t1"/>
    <property type="gene ID" value="PSU_v2.g18781"/>
</dbReference>
<dbReference type="PANTHER" id="PTHR47326:SF1">
    <property type="entry name" value="HTH PSQ-TYPE DOMAIN-CONTAINING PROTEIN"/>
    <property type="match status" value="1"/>
</dbReference>
<name>A0A914YHI7_9BILA</name>
<protein>
    <submittedName>
        <fullName evidence="3">Tc1-like transposase DDE domain-containing protein</fullName>
    </submittedName>
</protein>
<dbReference type="PANTHER" id="PTHR47326">
    <property type="entry name" value="TRANSPOSABLE ELEMENT TC3 TRANSPOSASE-LIKE PROTEIN"/>
    <property type="match status" value="1"/>
</dbReference>
<evidence type="ECO:0000259" key="1">
    <source>
        <dbReference type="Pfam" id="PF13358"/>
    </source>
</evidence>
<dbReference type="InterPro" id="IPR036397">
    <property type="entry name" value="RNaseH_sf"/>
</dbReference>
<dbReference type="Gene3D" id="3.30.420.10">
    <property type="entry name" value="Ribonuclease H-like superfamily/Ribonuclease H"/>
    <property type="match status" value="1"/>
</dbReference>
<dbReference type="InterPro" id="IPR038717">
    <property type="entry name" value="Tc1-like_DDE_dom"/>
</dbReference>
<dbReference type="GO" id="GO:0003676">
    <property type="term" value="F:nucleic acid binding"/>
    <property type="evidence" value="ECO:0007669"/>
    <property type="project" value="InterPro"/>
</dbReference>
<accession>A0A914YHI7</accession>
<reference evidence="3" key="1">
    <citation type="submission" date="2022-11" db="UniProtKB">
        <authorList>
            <consortium name="WormBaseParasite"/>
        </authorList>
    </citation>
    <scope>IDENTIFICATION</scope>
</reference>
<organism evidence="2 3">
    <name type="scientific">Panagrolaimus superbus</name>
    <dbReference type="NCBI Taxonomy" id="310955"/>
    <lineage>
        <taxon>Eukaryota</taxon>
        <taxon>Metazoa</taxon>
        <taxon>Ecdysozoa</taxon>
        <taxon>Nematoda</taxon>
        <taxon>Chromadorea</taxon>
        <taxon>Rhabditida</taxon>
        <taxon>Tylenchina</taxon>
        <taxon>Panagrolaimomorpha</taxon>
        <taxon>Panagrolaimoidea</taxon>
        <taxon>Panagrolaimidae</taxon>
        <taxon>Panagrolaimus</taxon>
    </lineage>
</organism>
<evidence type="ECO:0000313" key="3">
    <source>
        <dbReference type="WBParaSite" id="PSU_v2.g18781.t1"/>
    </source>
</evidence>
<evidence type="ECO:0000313" key="2">
    <source>
        <dbReference type="Proteomes" id="UP000887577"/>
    </source>
</evidence>